<gene>
    <name evidence="7" type="ORF">METZ01_LOCUS275743</name>
</gene>
<proteinExistence type="predicted"/>
<dbReference type="GO" id="GO:0097272">
    <property type="term" value="P:ammonium homeostasis"/>
    <property type="evidence" value="ECO:0007669"/>
    <property type="project" value="TreeGrafter"/>
</dbReference>
<dbReference type="PANTHER" id="PTHR11730">
    <property type="entry name" value="AMMONIUM TRANSPORTER"/>
    <property type="match status" value="1"/>
</dbReference>
<dbReference type="EMBL" id="UINC01080185">
    <property type="protein sequence ID" value="SVC22889.1"/>
    <property type="molecule type" value="Genomic_DNA"/>
</dbReference>
<evidence type="ECO:0000256" key="1">
    <source>
        <dbReference type="ARBA" id="ARBA00004141"/>
    </source>
</evidence>
<dbReference type="InterPro" id="IPR029020">
    <property type="entry name" value="Ammonium/urea_transptr"/>
</dbReference>
<comment type="subcellular location">
    <subcellularLocation>
        <location evidence="1">Membrane</location>
        <topology evidence="1">Multi-pass membrane protein</topology>
    </subcellularLocation>
</comment>
<feature type="transmembrane region" description="Helical" evidence="5">
    <location>
        <begin position="184"/>
        <end position="205"/>
    </location>
</feature>
<dbReference type="Gene3D" id="1.10.3430.10">
    <property type="entry name" value="Ammonium transporter AmtB like domains"/>
    <property type="match status" value="1"/>
</dbReference>
<evidence type="ECO:0000256" key="3">
    <source>
        <dbReference type="ARBA" id="ARBA00022989"/>
    </source>
</evidence>
<dbReference type="PANTHER" id="PTHR11730:SF89">
    <property type="entry name" value="AMMONIUM TRANSPORTER SLL0108-RELATED"/>
    <property type="match status" value="1"/>
</dbReference>
<dbReference type="GO" id="GO:0008519">
    <property type="term" value="F:ammonium channel activity"/>
    <property type="evidence" value="ECO:0007669"/>
    <property type="project" value="InterPro"/>
</dbReference>
<name>A0A382KF98_9ZZZZ</name>
<evidence type="ECO:0000256" key="2">
    <source>
        <dbReference type="ARBA" id="ARBA00022692"/>
    </source>
</evidence>
<evidence type="ECO:0000256" key="5">
    <source>
        <dbReference type="SAM" id="Phobius"/>
    </source>
</evidence>
<evidence type="ECO:0000256" key="4">
    <source>
        <dbReference type="ARBA" id="ARBA00023136"/>
    </source>
</evidence>
<accession>A0A382KF98</accession>
<feature type="domain" description="Ammonium transporter AmtB-like" evidence="6">
    <location>
        <begin position="57"/>
        <end position="217"/>
    </location>
</feature>
<dbReference type="SUPFAM" id="SSF111352">
    <property type="entry name" value="Ammonium transporter"/>
    <property type="match status" value="1"/>
</dbReference>
<keyword evidence="4 5" id="KW-0472">Membrane</keyword>
<evidence type="ECO:0000313" key="7">
    <source>
        <dbReference type="EMBL" id="SVC22889.1"/>
    </source>
</evidence>
<feature type="transmembrane region" description="Helical" evidence="5">
    <location>
        <begin position="59"/>
        <end position="81"/>
    </location>
</feature>
<reference evidence="7" key="1">
    <citation type="submission" date="2018-05" db="EMBL/GenBank/DDBJ databases">
        <authorList>
            <person name="Lanie J.A."/>
            <person name="Ng W.-L."/>
            <person name="Kazmierczak K.M."/>
            <person name="Andrzejewski T.M."/>
            <person name="Davidsen T.M."/>
            <person name="Wayne K.J."/>
            <person name="Tettelin H."/>
            <person name="Glass J.I."/>
            <person name="Rusch D."/>
            <person name="Podicherti R."/>
            <person name="Tsui H.-C.T."/>
            <person name="Winkler M.E."/>
        </authorList>
    </citation>
    <scope>NUCLEOTIDE SEQUENCE</scope>
</reference>
<keyword evidence="3 5" id="KW-1133">Transmembrane helix</keyword>
<organism evidence="7">
    <name type="scientific">marine metagenome</name>
    <dbReference type="NCBI Taxonomy" id="408172"/>
    <lineage>
        <taxon>unclassified sequences</taxon>
        <taxon>metagenomes</taxon>
        <taxon>ecological metagenomes</taxon>
    </lineage>
</organism>
<dbReference type="GO" id="GO:0016020">
    <property type="term" value="C:membrane"/>
    <property type="evidence" value="ECO:0007669"/>
    <property type="project" value="UniProtKB-SubCell"/>
</dbReference>
<feature type="transmembrane region" description="Helical" evidence="5">
    <location>
        <begin position="158"/>
        <end position="177"/>
    </location>
</feature>
<dbReference type="InterPro" id="IPR024041">
    <property type="entry name" value="NH4_transpt_AmtB-like_dom"/>
</dbReference>
<protein>
    <recommendedName>
        <fullName evidence="6">Ammonium transporter AmtB-like domain-containing protein</fullName>
    </recommendedName>
</protein>
<feature type="non-terminal residue" evidence="7">
    <location>
        <position position="217"/>
    </location>
</feature>
<sequence>MNRVYGRKARDMASVLAKRLSQISILIVLVSFASVVALADEHGGDSVWTTDVAVDTLWVLIAGMLVFFMNAGFGCVEAGFCRAKNAVNILGKNFVVFGISSIAFWIIGWAIMFGEGNSFMGTTGWFIAGADNSPVTGDAYNGVYDSIAWTGIPLFAKFFFQLVFAGTAATIVSGCVAERIHYKSYMAFTVVLVAISYPITGHWIWGGGWLANMGMWD</sequence>
<feature type="transmembrane region" description="Helical" evidence="5">
    <location>
        <begin position="20"/>
        <end position="39"/>
    </location>
</feature>
<keyword evidence="2 5" id="KW-0812">Transmembrane</keyword>
<dbReference type="AlphaFoldDB" id="A0A382KF98"/>
<dbReference type="Pfam" id="PF00909">
    <property type="entry name" value="Ammonium_transp"/>
    <property type="match status" value="1"/>
</dbReference>
<feature type="transmembrane region" description="Helical" evidence="5">
    <location>
        <begin position="93"/>
        <end position="112"/>
    </location>
</feature>
<evidence type="ECO:0000259" key="6">
    <source>
        <dbReference type="Pfam" id="PF00909"/>
    </source>
</evidence>